<dbReference type="PANTHER" id="PTHR42820:SF1">
    <property type="entry name" value="SHORT-CHAIN DEHYDROGENASE_REDUCTASE FAMILY PROTEIN"/>
    <property type="match status" value="1"/>
</dbReference>
<name>A0ABN4GZF0_9GAMM</name>
<gene>
    <name evidence="1" type="ORF">FNO190_1173</name>
</gene>
<evidence type="ECO:0000313" key="1">
    <source>
        <dbReference type="EMBL" id="AKN88856.1"/>
    </source>
</evidence>
<dbReference type="Gene3D" id="3.40.50.720">
    <property type="entry name" value="NAD(P)-binding Rossmann-like Domain"/>
    <property type="match status" value="2"/>
</dbReference>
<evidence type="ECO:0000313" key="2">
    <source>
        <dbReference type="Proteomes" id="UP000035930"/>
    </source>
</evidence>
<organism evidence="1 2">
    <name type="scientific">Francisella orientalis</name>
    <dbReference type="NCBI Taxonomy" id="299583"/>
    <lineage>
        <taxon>Bacteria</taxon>
        <taxon>Pseudomonadati</taxon>
        <taxon>Pseudomonadota</taxon>
        <taxon>Gammaproteobacteria</taxon>
        <taxon>Thiotrichales</taxon>
        <taxon>Francisellaceae</taxon>
        <taxon>Francisella</taxon>
    </lineage>
</organism>
<reference evidence="1" key="1">
    <citation type="submission" date="2017-08" db="EMBL/GenBank/DDBJ databases">
        <title>Complete Genome Sequence of Francisella noatunensis subsp. orientalis strain FNO190.</title>
        <authorList>
            <person name="Pereira F.L."/>
            <person name="Goncalves L.A."/>
            <person name="Guilherme T.C."/>
            <person name="Soares S.C."/>
            <person name="Dorella F.A."/>
            <person name="Carvalho A.F."/>
            <person name="Leibowitz M.P."/>
            <person name="Leal C.A.G."/>
            <person name="Azevedo V.A.C."/>
            <person name="Figueiredo H.C.P."/>
        </authorList>
    </citation>
    <scope>NUCLEOTIDE SEQUENCE</scope>
    <source>
        <strain evidence="1">FNO190</strain>
    </source>
</reference>
<dbReference type="InterPro" id="IPR036291">
    <property type="entry name" value="NAD(P)-bd_dom_sf"/>
</dbReference>
<dbReference type="RefSeq" id="WP_014715572.1">
    <property type="nucleotide sequence ID" value="NZ_CP011923.2"/>
</dbReference>
<dbReference type="PANTHER" id="PTHR42820">
    <property type="entry name" value="SHORT-CHAIN DEHYDROGENASE REDUCTASE"/>
    <property type="match status" value="1"/>
</dbReference>
<dbReference type="Pfam" id="PF13561">
    <property type="entry name" value="adh_short_C2"/>
    <property type="match status" value="1"/>
</dbReference>
<dbReference type="Proteomes" id="UP000035930">
    <property type="component" value="Chromosome"/>
</dbReference>
<dbReference type="InterPro" id="IPR002347">
    <property type="entry name" value="SDR_fam"/>
</dbReference>
<dbReference type="GeneID" id="91957838"/>
<keyword evidence="2" id="KW-1185">Reference proteome</keyword>
<sequence>MGNQTINDINSSNCEYKHLDVCFEDDWIIISQYIRSKFGKLNILVNNAGITGFIESLGPHDPENLDISSWRKVHAINSEGEAKDVAYAALYLASDESKYVTGIELNVDGRILSGSSATPNKND</sequence>
<accession>A0ABN4GZF0</accession>
<proteinExistence type="predicted"/>
<protein>
    <submittedName>
        <fullName evidence="1">Short chain dehydrogenase/reductase family oxidoreductase</fullName>
    </submittedName>
</protein>
<dbReference type="EMBL" id="CP011923">
    <property type="protein sequence ID" value="AKN88856.1"/>
    <property type="molecule type" value="Genomic_DNA"/>
</dbReference>
<dbReference type="SUPFAM" id="SSF51735">
    <property type="entry name" value="NAD(P)-binding Rossmann-fold domains"/>
    <property type="match status" value="1"/>
</dbReference>